<gene>
    <name evidence="1" type="ORF">CK203_005229</name>
</gene>
<dbReference type="Proteomes" id="UP000288805">
    <property type="component" value="Unassembled WGS sequence"/>
</dbReference>
<organism evidence="1 2">
    <name type="scientific">Vitis vinifera</name>
    <name type="common">Grape</name>
    <dbReference type="NCBI Taxonomy" id="29760"/>
    <lineage>
        <taxon>Eukaryota</taxon>
        <taxon>Viridiplantae</taxon>
        <taxon>Streptophyta</taxon>
        <taxon>Embryophyta</taxon>
        <taxon>Tracheophyta</taxon>
        <taxon>Spermatophyta</taxon>
        <taxon>Magnoliopsida</taxon>
        <taxon>eudicotyledons</taxon>
        <taxon>Gunneridae</taxon>
        <taxon>Pentapetalae</taxon>
        <taxon>rosids</taxon>
        <taxon>Vitales</taxon>
        <taxon>Vitaceae</taxon>
        <taxon>Viteae</taxon>
        <taxon>Vitis</taxon>
    </lineage>
</organism>
<reference evidence="1 2" key="1">
    <citation type="journal article" date="2018" name="PLoS Genet.">
        <title>Population sequencing reveals clonal diversity and ancestral inbreeding in the grapevine cultivar Chardonnay.</title>
        <authorList>
            <person name="Roach M.J."/>
            <person name="Johnson D.L."/>
            <person name="Bohlmann J."/>
            <person name="van Vuuren H.J."/>
            <person name="Jones S.J."/>
            <person name="Pretorius I.S."/>
            <person name="Schmidt S.A."/>
            <person name="Borneman A.R."/>
        </authorList>
    </citation>
    <scope>NUCLEOTIDE SEQUENCE [LARGE SCALE GENOMIC DNA]</scope>
    <source>
        <strain evidence="2">cv. Chardonnay</strain>
        <tissue evidence="1">Leaf</tissue>
    </source>
</reference>
<comment type="caution">
    <text evidence="1">The sequence shown here is derived from an EMBL/GenBank/DDBJ whole genome shotgun (WGS) entry which is preliminary data.</text>
</comment>
<accession>A0A438KFC0</accession>
<protein>
    <submittedName>
        <fullName evidence="1">Uncharacterized protein</fullName>
    </submittedName>
</protein>
<dbReference type="AlphaFoldDB" id="A0A438KFC0"/>
<sequence>MSELSIYLLVDGGEVLLLSPTPMASAACLVSSNPFSALHKPGISLLVRLGFQKFPATKFSPPKAAQSNSKGTKPNSVVCADCDGNGFLLWHLDDQSLVSRAALLHPSTVFSLAIPLGAMLRLGYILVQFYVHNAKAVE</sequence>
<evidence type="ECO:0000313" key="2">
    <source>
        <dbReference type="Proteomes" id="UP000288805"/>
    </source>
</evidence>
<proteinExistence type="predicted"/>
<dbReference type="EMBL" id="QGNW01000008">
    <property type="protein sequence ID" value="RVX19880.1"/>
    <property type="molecule type" value="Genomic_DNA"/>
</dbReference>
<name>A0A438KFC0_VITVI</name>
<evidence type="ECO:0000313" key="1">
    <source>
        <dbReference type="EMBL" id="RVX19880.1"/>
    </source>
</evidence>